<name>A0ABZ2LC92_9BACT</name>
<accession>A0ABZ2LC92</accession>
<sequence>MASYPRLVSSLAVVATALAIASSGSAESPRALSPDVLDVHINVSNSCRTRVTPPSYGVSAGSTFTVNWINEASSEYPVDIDKVDRFNTVPIVLGLEPGQSYHDDIRAWCGEYTGAFSFRITSPCDKIYIPVDCSAH</sequence>
<evidence type="ECO:0000313" key="3">
    <source>
        <dbReference type="Proteomes" id="UP001374803"/>
    </source>
</evidence>
<feature type="signal peptide" evidence="1">
    <location>
        <begin position="1"/>
        <end position="26"/>
    </location>
</feature>
<protein>
    <submittedName>
        <fullName evidence="2">Uncharacterized protein</fullName>
    </submittedName>
</protein>
<dbReference type="Proteomes" id="UP001374803">
    <property type="component" value="Chromosome"/>
</dbReference>
<proteinExistence type="predicted"/>
<gene>
    <name evidence="2" type="ORF">LVJ94_15090</name>
</gene>
<evidence type="ECO:0000256" key="1">
    <source>
        <dbReference type="SAM" id="SignalP"/>
    </source>
</evidence>
<organism evidence="2 3">
    <name type="scientific">Pendulispora rubella</name>
    <dbReference type="NCBI Taxonomy" id="2741070"/>
    <lineage>
        <taxon>Bacteria</taxon>
        <taxon>Pseudomonadati</taxon>
        <taxon>Myxococcota</taxon>
        <taxon>Myxococcia</taxon>
        <taxon>Myxococcales</taxon>
        <taxon>Sorangiineae</taxon>
        <taxon>Pendulisporaceae</taxon>
        <taxon>Pendulispora</taxon>
    </lineage>
</organism>
<dbReference type="RefSeq" id="WP_394838230.1">
    <property type="nucleotide sequence ID" value="NZ_CP089929.1"/>
</dbReference>
<dbReference type="EMBL" id="CP089983">
    <property type="protein sequence ID" value="WXB08558.1"/>
    <property type="molecule type" value="Genomic_DNA"/>
</dbReference>
<reference evidence="2" key="1">
    <citation type="submission" date="2021-12" db="EMBL/GenBank/DDBJ databases">
        <title>Discovery of the Pendulisporaceae a myxobacterial family with distinct sporulation behavior and unique specialized metabolism.</title>
        <authorList>
            <person name="Garcia R."/>
            <person name="Popoff A."/>
            <person name="Bader C.D."/>
            <person name="Loehr J."/>
            <person name="Walesch S."/>
            <person name="Walt C."/>
            <person name="Boldt J."/>
            <person name="Bunk B."/>
            <person name="Haeckl F.J.F.P.J."/>
            <person name="Gunesch A.P."/>
            <person name="Birkelbach J."/>
            <person name="Nuebel U."/>
            <person name="Pietschmann T."/>
            <person name="Bach T."/>
            <person name="Mueller R."/>
        </authorList>
    </citation>
    <scope>NUCLEOTIDE SEQUENCE</scope>
    <source>
        <strain evidence="2">MSr11367</strain>
    </source>
</reference>
<keyword evidence="1" id="KW-0732">Signal</keyword>
<evidence type="ECO:0000313" key="2">
    <source>
        <dbReference type="EMBL" id="WXB08558.1"/>
    </source>
</evidence>
<feature type="chain" id="PRO_5046252816" evidence="1">
    <location>
        <begin position="27"/>
        <end position="136"/>
    </location>
</feature>
<keyword evidence="3" id="KW-1185">Reference proteome</keyword>